<keyword evidence="6" id="KW-1185">Reference proteome</keyword>
<feature type="compositionally biased region" description="Basic and acidic residues" evidence="3">
    <location>
        <begin position="400"/>
        <end position="414"/>
    </location>
</feature>
<comment type="caution">
    <text evidence="5">The sequence shown here is derived from an EMBL/GenBank/DDBJ whole genome shotgun (WGS) entry which is preliminary data.</text>
</comment>
<dbReference type="SUPFAM" id="SSF48452">
    <property type="entry name" value="TPR-like"/>
    <property type="match status" value="2"/>
</dbReference>
<dbReference type="PROSITE" id="PS50002">
    <property type="entry name" value="SH3"/>
    <property type="match status" value="2"/>
</dbReference>
<dbReference type="InterPro" id="IPR036028">
    <property type="entry name" value="SH3-like_dom_sf"/>
</dbReference>
<dbReference type="OrthoDB" id="9321902at2759"/>
<feature type="region of interest" description="Disordered" evidence="3">
    <location>
        <begin position="1"/>
        <end position="45"/>
    </location>
</feature>
<evidence type="ECO:0000256" key="2">
    <source>
        <dbReference type="PROSITE-ProRule" id="PRU00192"/>
    </source>
</evidence>
<feature type="domain" description="SH3" evidence="4">
    <location>
        <begin position="176"/>
        <end position="240"/>
    </location>
</feature>
<evidence type="ECO:0000256" key="1">
    <source>
        <dbReference type="ARBA" id="ARBA00022443"/>
    </source>
</evidence>
<name>A0A643C219_BALPH</name>
<reference evidence="5 6" key="1">
    <citation type="journal article" date="2019" name="PLoS ONE">
        <title>Genomic analyses reveal an absence of contemporary introgressive admixture between fin whales and blue whales, despite known hybrids.</title>
        <authorList>
            <person name="Westbury M.V."/>
            <person name="Petersen B."/>
            <person name="Lorenzen E.D."/>
        </authorList>
    </citation>
    <scope>NUCLEOTIDE SEQUENCE [LARGE SCALE GENOMIC DNA]</scope>
    <source>
        <strain evidence="5">FinWhale-01</strain>
    </source>
</reference>
<protein>
    <recommendedName>
        <fullName evidence="4">SH3 domain-containing protein</fullName>
    </recommendedName>
</protein>
<gene>
    <name evidence="5" type="ORF">E2I00_000116</name>
</gene>
<dbReference type="GO" id="GO:1901184">
    <property type="term" value="P:regulation of ERBB signaling pathway"/>
    <property type="evidence" value="ECO:0007669"/>
    <property type="project" value="TreeGrafter"/>
</dbReference>
<sequence>MSSQQPGAQENNGVQQLSHAASSQSTLSVFTGKGTSSKDPPISSEIISSSENKEKCFLPQNMTPDLTLSFSVKSRSRRLTHCSFYSGPLSQVGVYPVPEGPVPHYLQDHGGNLEVLHLPELRYDMEQAGYVSMSLEHLLFDHKYWLNCRLVEDTEIHVSVDDKHLETIYLGLLIQEGHFFCRATCSMAQPAEKEGEYLTLCKNELISVKTAEGEFEWEGVSLVTGQRGLVPVSALEPLPLPFHQWFLKNYPGSCGLSRKKDWTGSYQIGRGKCKAWKEYEREEKDELNLHQGESIEIIGFVIPGLQWFIGKSALSGEVGFVPTRNIDPDSYSPMSKNSTFFSDEERCSLGVPGSDRKAECASFLHTLAQTDITSVYRLSECGFESIQSLPNDLSASQPEGFKETRPGGAWEDHQAVGSRQSSSSEDSSLEEELLSAASDAYHLPEPDDLDDPELLMDLNTGQEEEEAENFTPILAFLDHEGYADHFKSLYDFSFSFLTTSFYSYSEEDELVAYLEASRKWAKRSHMTWAHARLCFLLGRLSVRKVKLSQARVYFEEAIHILNGAFKDLSLVAALYINLAAIYLRQRLRHKGSGLLEKAGAMLVCLPDREYSAKSELDVVAYVLRQGIVSGSCPLEARACFLAVRLLLSLGRHDEVLPFAERLQLLSGHPPTSDAAATILSFLYDKKYLPHLAVASVRQRGTQSTQGMALPIWQVHLVLQNTTKLLGIPSPSWGEVSALACPALRQALAACEEQMDERTRRTLCLILSKVYLQHRSPDGAVHYLSQALMLGQLLSEQEAFESSLCLAWAYLLASRAKKALDILEPLLYSLKETESVTRKGVVHNLLGLALQGEGRVNRAANSYLRALNRAQEARDVRNQAVALANLGHLTLKSWTQQPARDYLLQAVQLYSKLQASMETDMELVQVLLWLAQVEVYRRRLASGRFCYEMALLFGLRHQHLKSQLQVTKSLCHFYSSVSPSPEACITYHEHWLALAQQLRDREMEGRLLESLGQLYRNLNTAR</sequence>
<evidence type="ECO:0000256" key="3">
    <source>
        <dbReference type="SAM" id="MobiDB-lite"/>
    </source>
</evidence>
<dbReference type="Gene3D" id="1.25.40.10">
    <property type="entry name" value="Tetratricopeptide repeat domain"/>
    <property type="match status" value="2"/>
</dbReference>
<dbReference type="PANTHER" id="PTHR22647:SF2">
    <property type="entry name" value="SH3 DOMAIN AND TETRATRICOPEPTIDE REPEAT-CONTAINING PROTEIN 2"/>
    <property type="match status" value="1"/>
</dbReference>
<dbReference type="InterPro" id="IPR011990">
    <property type="entry name" value="TPR-like_helical_dom_sf"/>
</dbReference>
<dbReference type="EMBL" id="SGJD01002837">
    <property type="protein sequence ID" value="KAB0394306.1"/>
    <property type="molecule type" value="Genomic_DNA"/>
</dbReference>
<dbReference type="InterPro" id="IPR001452">
    <property type="entry name" value="SH3_domain"/>
</dbReference>
<keyword evidence="1 2" id="KW-0728">SH3 domain</keyword>
<dbReference type="SUPFAM" id="SSF50044">
    <property type="entry name" value="SH3-domain"/>
    <property type="match status" value="2"/>
</dbReference>
<feature type="domain" description="SH3" evidence="4">
    <location>
        <begin position="268"/>
        <end position="331"/>
    </location>
</feature>
<evidence type="ECO:0000259" key="4">
    <source>
        <dbReference type="PROSITE" id="PS50002"/>
    </source>
</evidence>
<dbReference type="Pfam" id="PF07653">
    <property type="entry name" value="SH3_2"/>
    <property type="match status" value="1"/>
</dbReference>
<evidence type="ECO:0000313" key="6">
    <source>
        <dbReference type="Proteomes" id="UP000437017"/>
    </source>
</evidence>
<feature type="compositionally biased region" description="Polar residues" evidence="3">
    <location>
        <begin position="1"/>
        <end position="35"/>
    </location>
</feature>
<feature type="region of interest" description="Disordered" evidence="3">
    <location>
        <begin position="392"/>
        <end position="431"/>
    </location>
</feature>
<organism evidence="5 6">
    <name type="scientific">Balaenoptera physalus</name>
    <name type="common">Fin whale</name>
    <name type="synonym">Balaena physalus</name>
    <dbReference type="NCBI Taxonomy" id="9770"/>
    <lineage>
        <taxon>Eukaryota</taxon>
        <taxon>Metazoa</taxon>
        <taxon>Chordata</taxon>
        <taxon>Craniata</taxon>
        <taxon>Vertebrata</taxon>
        <taxon>Euteleostomi</taxon>
        <taxon>Mammalia</taxon>
        <taxon>Eutheria</taxon>
        <taxon>Laurasiatheria</taxon>
        <taxon>Artiodactyla</taxon>
        <taxon>Whippomorpha</taxon>
        <taxon>Cetacea</taxon>
        <taxon>Mysticeti</taxon>
        <taxon>Balaenopteridae</taxon>
        <taxon>Balaenoptera</taxon>
    </lineage>
</organism>
<proteinExistence type="predicted"/>
<evidence type="ECO:0000313" key="5">
    <source>
        <dbReference type="EMBL" id="KAB0394306.1"/>
    </source>
</evidence>
<dbReference type="Proteomes" id="UP000437017">
    <property type="component" value="Unassembled WGS sequence"/>
</dbReference>
<dbReference type="PANTHER" id="PTHR22647">
    <property type="entry name" value="SH3 DOMAIN AND TETRATRICOPEPTIDE REPEATS CONTAINING PROTEIN"/>
    <property type="match status" value="1"/>
</dbReference>
<dbReference type="AlphaFoldDB" id="A0A643C219"/>
<dbReference type="Gene3D" id="2.30.30.40">
    <property type="entry name" value="SH3 Domains"/>
    <property type="match status" value="1"/>
</dbReference>
<dbReference type="GO" id="GO:0033157">
    <property type="term" value="P:regulation of intracellular protein transport"/>
    <property type="evidence" value="ECO:0007669"/>
    <property type="project" value="TreeGrafter"/>
</dbReference>
<accession>A0A643C219</accession>
<dbReference type="InterPro" id="IPR042772">
    <property type="entry name" value="SH3TC1/SH3TC2"/>
</dbReference>